<feature type="compositionally biased region" description="Low complexity" evidence="1">
    <location>
        <begin position="48"/>
        <end position="57"/>
    </location>
</feature>
<evidence type="ECO:0000256" key="1">
    <source>
        <dbReference type="SAM" id="MobiDB-lite"/>
    </source>
</evidence>
<evidence type="ECO:0000313" key="3">
    <source>
        <dbReference type="Proteomes" id="UP001189429"/>
    </source>
</evidence>
<dbReference type="EMBL" id="CAUYUJ010018937">
    <property type="protein sequence ID" value="CAK0887409.1"/>
    <property type="molecule type" value="Genomic_DNA"/>
</dbReference>
<organism evidence="2 3">
    <name type="scientific">Prorocentrum cordatum</name>
    <dbReference type="NCBI Taxonomy" id="2364126"/>
    <lineage>
        <taxon>Eukaryota</taxon>
        <taxon>Sar</taxon>
        <taxon>Alveolata</taxon>
        <taxon>Dinophyceae</taxon>
        <taxon>Prorocentrales</taxon>
        <taxon>Prorocentraceae</taxon>
        <taxon>Prorocentrum</taxon>
    </lineage>
</organism>
<evidence type="ECO:0000313" key="2">
    <source>
        <dbReference type="EMBL" id="CAK0887409.1"/>
    </source>
</evidence>
<keyword evidence="3" id="KW-1185">Reference proteome</keyword>
<sequence length="165" mass="17658">MGHDEATPNVITSMHWATPPLTRRPSFHEMTAKGATESPRRSASRNFSVLSSASPSSPEIQHPMSGAAATQAGEDRPDLELDAELDKILGETSDHLPTAAAQTFVCNDEAQAALQPHGLVEADVRELDAILNEQLPEGMQPGIDPLHQFEGSADNLENLLTEGTV</sequence>
<dbReference type="Proteomes" id="UP001189429">
    <property type="component" value="Unassembled WGS sequence"/>
</dbReference>
<accession>A0ABN9WLF3</accession>
<comment type="caution">
    <text evidence="2">The sequence shown here is derived from an EMBL/GenBank/DDBJ whole genome shotgun (WGS) entry which is preliminary data.</text>
</comment>
<feature type="region of interest" description="Disordered" evidence="1">
    <location>
        <begin position="1"/>
        <end position="79"/>
    </location>
</feature>
<name>A0ABN9WLF3_9DINO</name>
<proteinExistence type="predicted"/>
<gene>
    <name evidence="2" type="ORF">PCOR1329_LOCUS68474</name>
</gene>
<reference evidence="2" key="1">
    <citation type="submission" date="2023-10" db="EMBL/GenBank/DDBJ databases">
        <authorList>
            <person name="Chen Y."/>
            <person name="Shah S."/>
            <person name="Dougan E. K."/>
            <person name="Thang M."/>
            <person name="Chan C."/>
        </authorList>
    </citation>
    <scope>NUCLEOTIDE SEQUENCE [LARGE SCALE GENOMIC DNA]</scope>
</reference>
<protein>
    <submittedName>
        <fullName evidence="2">Uncharacterized protein</fullName>
    </submittedName>
</protein>